<dbReference type="EMBL" id="BAABGN010000001">
    <property type="protein sequence ID" value="GAA4415553.1"/>
    <property type="molecule type" value="Genomic_DNA"/>
</dbReference>
<dbReference type="InterPro" id="IPR052526">
    <property type="entry name" value="HTH-type_Bedaq_tolerance"/>
</dbReference>
<accession>A0ABP8KUA0</accession>
<feature type="domain" description="HTH marR-type" evidence="4">
    <location>
        <begin position="17"/>
        <end position="151"/>
    </location>
</feature>
<dbReference type="Pfam" id="PF01047">
    <property type="entry name" value="MarR"/>
    <property type="match status" value="1"/>
</dbReference>
<protein>
    <submittedName>
        <fullName evidence="5">MarR family transcriptional regulator</fullName>
    </submittedName>
</protein>
<dbReference type="PRINTS" id="PR00598">
    <property type="entry name" value="HTHMARR"/>
</dbReference>
<dbReference type="PANTHER" id="PTHR39515">
    <property type="entry name" value="CONSERVED PROTEIN"/>
    <property type="match status" value="1"/>
</dbReference>
<sequence length="152" mass="17046">MAESTPTSTPQRGPERRPDLATNLRVAVLRLSRRLRNESTLEVSEAQHSVLSALFHLGPMTPGKLAEHDHVQRPSMTRTVASLEERGLVTRETDPVDKRSVVVDVTAEGRALVKEIKRRRNAWLDKRLAKLTAAERQVVAEAAAILRRMVEQ</sequence>
<keyword evidence="6" id="KW-1185">Reference proteome</keyword>
<dbReference type="SUPFAM" id="SSF46785">
    <property type="entry name" value="Winged helix' DNA-binding domain"/>
    <property type="match status" value="1"/>
</dbReference>
<gene>
    <name evidence="5" type="ORF">GCM10023169_01990</name>
</gene>
<evidence type="ECO:0000256" key="3">
    <source>
        <dbReference type="ARBA" id="ARBA00023163"/>
    </source>
</evidence>
<dbReference type="PROSITE" id="PS01117">
    <property type="entry name" value="HTH_MARR_1"/>
    <property type="match status" value="1"/>
</dbReference>
<dbReference type="InterPro" id="IPR036388">
    <property type="entry name" value="WH-like_DNA-bd_sf"/>
</dbReference>
<dbReference type="SMART" id="SM00347">
    <property type="entry name" value="HTH_MARR"/>
    <property type="match status" value="1"/>
</dbReference>
<evidence type="ECO:0000256" key="2">
    <source>
        <dbReference type="ARBA" id="ARBA00023125"/>
    </source>
</evidence>
<reference evidence="6" key="1">
    <citation type="journal article" date="2019" name="Int. J. Syst. Evol. Microbiol.">
        <title>The Global Catalogue of Microorganisms (GCM) 10K type strain sequencing project: providing services to taxonomists for standard genome sequencing and annotation.</title>
        <authorList>
            <consortium name="The Broad Institute Genomics Platform"/>
            <consortium name="The Broad Institute Genome Sequencing Center for Infectious Disease"/>
            <person name="Wu L."/>
            <person name="Ma J."/>
        </authorList>
    </citation>
    <scope>NUCLEOTIDE SEQUENCE [LARGE SCALE GENOMIC DNA]</scope>
    <source>
        <strain evidence="6">JCM 17810</strain>
    </source>
</reference>
<comment type="caution">
    <text evidence="5">The sequence shown here is derived from an EMBL/GenBank/DDBJ whole genome shotgun (WGS) entry which is preliminary data.</text>
</comment>
<organism evidence="5 6">
    <name type="scientific">Georgenia halophila</name>
    <dbReference type="NCBI Taxonomy" id="620889"/>
    <lineage>
        <taxon>Bacteria</taxon>
        <taxon>Bacillati</taxon>
        <taxon>Actinomycetota</taxon>
        <taxon>Actinomycetes</taxon>
        <taxon>Micrococcales</taxon>
        <taxon>Bogoriellaceae</taxon>
        <taxon>Georgenia</taxon>
    </lineage>
</organism>
<dbReference type="RefSeq" id="WP_345214623.1">
    <property type="nucleotide sequence ID" value="NZ_BAABGN010000001.1"/>
</dbReference>
<dbReference type="PROSITE" id="PS50995">
    <property type="entry name" value="HTH_MARR_2"/>
    <property type="match status" value="1"/>
</dbReference>
<dbReference type="PANTHER" id="PTHR39515:SF2">
    <property type="entry name" value="HTH-TYPE TRANSCRIPTIONAL REGULATOR RV0880"/>
    <property type="match status" value="1"/>
</dbReference>
<evidence type="ECO:0000313" key="6">
    <source>
        <dbReference type="Proteomes" id="UP001500622"/>
    </source>
</evidence>
<keyword evidence="3" id="KW-0804">Transcription</keyword>
<proteinExistence type="predicted"/>
<keyword evidence="2" id="KW-0238">DNA-binding</keyword>
<dbReference type="InterPro" id="IPR000835">
    <property type="entry name" value="HTH_MarR-typ"/>
</dbReference>
<dbReference type="Gene3D" id="1.10.10.10">
    <property type="entry name" value="Winged helix-like DNA-binding domain superfamily/Winged helix DNA-binding domain"/>
    <property type="match status" value="1"/>
</dbReference>
<evidence type="ECO:0000259" key="4">
    <source>
        <dbReference type="PROSITE" id="PS50995"/>
    </source>
</evidence>
<dbReference type="InterPro" id="IPR036390">
    <property type="entry name" value="WH_DNA-bd_sf"/>
</dbReference>
<evidence type="ECO:0000256" key="1">
    <source>
        <dbReference type="ARBA" id="ARBA00023015"/>
    </source>
</evidence>
<name>A0ABP8KUA0_9MICO</name>
<keyword evidence="1" id="KW-0805">Transcription regulation</keyword>
<dbReference type="InterPro" id="IPR023187">
    <property type="entry name" value="Tscrpt_reg_MarR-type_CS"/>
</dbReference>
<dbReference type="Proteomes" id="UP001500622">
    <property type="component" value="Unassembled WGS sequence"/>
</dbReference>
<evidence type="ECO:0000313" key="5">
    <source>
        <dbReference type="EMBL" id="GAA4415553.1"/>
    </source>
</evidence>